<dbReference type="AlphaFoldDB" id="A0A6A6XV74"/>
<dbReference type="PANTHER" id="PTHR36587">
    <property type="entry name" value="EXPRESSION SITE-ASSOCIATED GENE 3 (ESAG3)-LIKE PROTEIN"/>
    <property type="match status" value="1"/>
</dbReference>
<dbReference type="PANTHER" id="PTHR36587:SF2">
    <property type="entry name" value="EXPRESSION SITE-ASSOCIATED GENE 3 (ESAG3)-LIKE PROTEIN"/>
    <property type="match status" value="1"/>
</dbReference>
<feature type="transmembrane region" description="Helical" evidence="2">
    <location>
        <begin position="34"/>
        <end position="51"/>
    </location>
</feature>
<keyword evidence="4" id="KW-1185">Reference proteome</keyword>
<accession>A0A6A6XV74</accession>
<feature type="region of interest" description="Disordered" evidence="1">
    <location>
        <begin position="596"/>
        <end position="643"/>
    </location>
</feature>
<gene>
    <name evidence="3" type="ORF">K505DRAFT_264383</name>
</gene>
<evidence type="ECO:0000256" key="1">
    <source>
        <dbReference type="SAM" id="MobiDB-lite"/>
    </source>
</evidence>
<protein>
    <submittedName>
        <fullName evidence="3">Uncharacterized protein</fullName>
    </submittedName>
</protein>
<dbReference type="Proteomes" id="UP000799757">
    <property type="component" value="Unassembled WGS sequence"/>
</dbReference>
<keyword evidence="2" id="KW-0812">Transmembrane</keyword>
<dbReference type="CDD" id="cd22997">
    <property type="entry name" value="GT_LH"/>
    <property type="match status" value="1"/>
</dbReference>
<evidence type="ECO:0000313" key="4">
    <source>
        <dbReference type="Proteomes" id="UP000799757"/>
    </source>
</evidence>
<keyword evidence="2" id="KW-1133">Transmembrane helix</keyword>
<dbReference type="OrthoDB" id="422736at2759"/>
<reference evidence="3" key="1">
    <citation type="journal article" date="2020" name="Stud. Mycol.">
        <title>101 Dothideomycetes genomes: a test case for predicting lifestyles and emergence of pathogens.</title>
        <authorList>
            <person name="Haridas S."/>
            <person name="Albert R."/>
            <person name="Binder M."/>
            <person name="Bloem J."/>
            <person name="Labutti K."/>
            <person name="Salamov A."/>
            <person name="Andreopoulos B."/>
            <person name="Baker S."/>
            <person name="Barry K."/>
            <person name="Bills G."/>
            <person name="Bluhm B."/>
            <person name="Cannon C."/>
            <person name="Castanera R."/>
            <person name="Culley D."/>
            <person name="Daum C."/>
            <person name="Ezra D."/>
            <person name="Gonzalez J."/>
            <person name="Henrissat B."/>
            <person name="Kuo A."/>
            <person name="Liang C."/>
            <person name="Lipzen A."/>
            <person name="Lutzoni F."/>
            <person name="Magnuson J."/>
            <person name="Mondo S."/>
            <person name="Nolan M."/>
            <person name="Ohm R."/>
            <person name="Pangilinan J."/>
            <person name="Park H.-J."/>
            <person name="Ramirez L."/>
            <person name="Alfaro M."/>
            <person name="Sun H."/>
            <person name="Tritt A."/>
            <person name="Yoshinaga Y."/>
            <person name="Zwiers L.-H."/>
            <person name="Turgeon B."/>
            <person name="Goodwin S."/>
            <person name="Spatafora J."/>
            <person name="Crous P."/>
            <person name="Grigoriev I."/>
        </authorList>
    </citation>
    <scope>NUCLEOTIDE SEQUENCE</scope>
    <source>
        <strain evidence="3">CBS 109.77</strain>
    </source>
</reference>
<keyword evidence="2" id="KW-0472">Membrane</keyword>
<sequence length="643" mass="72600">MAGDLEAMPMSPRRSPAEVGGAVLQWVRSRRGRALAMSAVFILFVLGLAGMKHSETISSKYQALSSNYHLPSWRPHLPNLPSIISSPLEPSNASLELENDSSKQVPWGLNKATPNFHLLMPALDDSPEFCKTTLSAMLLNYPPPTIINLYQTFKAQVERESARLKGILEHLNNKKLVTDEDLVLIVDGVDTWFQLPSDVMIRQYQNVLADANQRLMNEYGVNGENMQRFNQTIVFGAEKRCEGEDLACRYAPDSILPGNIYGENTGKEAVLTPARYLDSRMLIGPAKDLRALYKAALTKFEAENSQAGTAQSVFATMFGEQQLARDAKPKDTKTTTTKWLDWFGGQAGEPEQEEEQDNTANATLKEGQQYEFSMGLDYTHTLFQPFVYVAEDELVPLPHDNSTDLSTYHHADTPTPLLHIPTALQQAKPPFWTPDLSRNNPRPENVKPAFIEKLEISQKLDELKPRDTPWASLKLIQNTYTGAIPAALHLNTPSESKIKTAMPQRANLIWSSLWYAGYERALLRAYLRLPQSPIGYHDAVIGGDRQWDQRGGRGGVWTQKESIWLPWGEVDGVCGTLDQLKLVFGDGKGVWLHENDKNAEAERKKEEKEFQERVAEEKKKDEERKKKGGGRRSRRMRTRRWVR</sequence>
<feature type="compositionally biased region" description="Basic residues" evidence="1">
    <location>
        <begin position="626"/>
        <end position="643"/>
    </location>
</feature>
<proteinExistence type="predicted"/>
<feature type="compositionally biased region" description="Basic and acidic residues" evidence="1">
    <location>
        <begin position="596"/>
        <end position="625"/>
    </location>
</feature>
<evidence type="ECO:0000256" key="2">
    <source>
        <dbReference type="SAM" id="Phobius"/>
    </source>
</evidence>
<name>A0A6A6XV74_9PLEO</name>
<dbReference type="EMBL" id="MU001752">
    <property type="protein sequence ID" value="KAF2800158.1"/>
    <property type="molecule type" value="Genomic_DNA"/>
</dbReference>
<organism evidence="3 4">
    <name type="scientific">Melanomma pulvis-pyrius CBS 109.77</name>
    <dbReference type="NCBI Taxonomy" id="1314802"/>
    <lineage>
        <taxon>Eukaryota</taxon>
        <taxon>Fungi</taxon>
        <taxon>Dikarya</taxon>
        <taxon>Ascomycota</taxon>
        <taxon>Pezizomycotina</taxon>
        <taxon>Dothideomycetes</taxon>
        <taxon>Pleosporomycetidae</taxon>
        <taxon>Pleosporales</taxon>
        <taxon>Melanommataceae</taxon>
        <taxon>Melanomma</taxon>
    </lineage>
</organism>
<evidence type="ECO:0000313" key="3">
    <source>
        <dbReference type="EMBL" id="KAF2800158.1"/>
    </source>
</evidence>